<evidence type="ECO:0008006" key="5">
    <source>
        <dbReference type="Google" id="ProtNLM"/>
    </source>
</evidence>
<protein>
    <recommendedName>
        <fullName evidence="5">Integral membrane protein</fullName>
    </recommendedName>
</protein>
<reference evidence="3" key="2">
    <citation type="journal article" date="2023" name="Int. J. Syst. Evol. Microbiol.">
        <title>Streptomyces marispadix sp. nov., isolated from marine beach sediment of the Northern Coast of Portugal.</title>
        <authorList>
            <person name="dos Santos J.D.N."/>
            <person name="Vitorino I.R."/>
            <person name="Kallscheuer N."/>
            <person name="Srivastava A."/>
            <person name="Krautwurst S."/>
            <person name="Marz M."/>
            <person name="Jogler C."/>
            <person name="Lobo Da Cunha A."/>
            <person name="Catita J."/>
            <person name="Goncalves H."/>
            <person name="Gonzalez I."/>
            <person name="Reyes F."/>
            <person name="Lage O.M."/>
        </authorList>
    </citation>
    <scope>NUCLEOTIDE SEQUENCE</scope>
    <source>
        <strain evidence="3">M600PL45_2</strain>
    </source>
</reference>
<evidence type="ECO:0000313" key="4">
    <source>
        <dbReference type="Proteomes" id="UP001166784"/>
    </source>
</evidence>
<comment type="caution">
    <text evidence="3">The sequence shown here is derived from an EMBL/GenBank/DDBJ whole genome shotgun (WGS) entry which is preliminary data.</text>
</comment>
<keyword evidence="4" id="KW-1185">Reference proteome</keyword>
<dbReference type="Proteomes" id="UP001166784">
    <property type="component" value="Unassembled WGS sequence"/>
</dbReference>
<feature type="transmembrane region" description="Helical" evidence="2">
    <location>
        <begin position="49"/>
        <end position="69"/>
    </location>
</feature>
<proteinExistence type="predicted"/>
<dbReference type="RefSeq" id="WP_241062499.1">
    <property type="nucleotide sequence ID" value="NZ_JAKWJU010000002.1"/>
</dbReference>
<feature type="compositionally biased region" description="Pro residues" evidence="1">
    <location>
        <begin position="16"/>
        <end position="26"/>
    </location>
</feature>
<feature type="transmembrane region" description="Helical" evidence="2">
    <location>
        <begin position="89"/>
        <end position="107"/>
    </location>
</feature>
<gene>
    <name evidence="3" type="ORF">MMA15_25455</name>
</gene>
<name>A0ABS9T536_9ACTN</name>
<organism evidence="3 4">
    <name type="scientific">Streptomyces marispadix</name>
    <dbReference type="NCBI Taxonomy" id="2922868"/>
    <lineage>
        <taxon>Bacteria</taxon>
        <taxon>Bacillati</taxon>
        <taxon>Actinomycetota</taxon>
        <taxon>Actinomycetes</taxon>
        <taxon>Kitasatosporales</taxon>
        <taxon>Streptomycetaceae</taxon>
        <taxon>Streptomyces</taxon>
    </lineage>
</organism>
<accession>A0ABS9T536</accession>
<feature type="region of interest" description="Disordered" evidence="1">
    <location>
        <begin position="1"/>
        <end position="31"/>
    </location>
</feature>
<keyword evidence="2" id="KW-0472">Membrane</keyword>
<dbReference type="EMBL" id="JAKWJU010000002">
    <property type="protein sequence ID" value="MCH6163622.1"/>
    <property type="molecule type" value="Genomic_DNA"/>
</dbReference>
<evidence type="ECO:0000256" key="2">
    <source>
        <dbReference type="SAM" id="Phobius"/>
    </source>
</evidence>
<keyword evidence="2" id="KW-1133">Transmembrane helix</keyword>
<evidence type="ECO:0000313" key="3">
    <source>
        <dbReference type="EMBL" id="MCH6163622.1"/>
    </source>
</evidence>
<reference evidence="3" key="1">
    <citation type="submission" date="2022-03" db="EMBL/GenBank/DDBJ databases">
        <authorList>
            <person name="Santos J.D.N."/>
            <person name="Kallscheuer N."/>
            <person name="Jogler C."/>
            <person name="Lage O.M."/>
        </authorList>
    </citation>
    <scope>NUCLEOTIDE SEQUENCE</scope>
    <source>
        <strain evidence="3">M600PL45_2</strain>
    </source>
</reference>
<sequence length="120" mass="13298">MTLRRPGQRAGTPHAQRPPRPEPPQPFERYWSRTGTEPVTARSAMGVRLILAAIFTPVFLAATALFWYWTTQTGPGDVPGADSLRTLTAISAGLALFAVTDLIVVLRRRRRRRGPPRPSP</sequence>
<evidence type="ECO:0000256" key="1">
    <source>
        <dbReference type="SAM" id="MobiDB-lite"/>
    </source>
</evidence>
<keyword evidence="2" id="KW-0812">Transmembrane</keyword>